<reference evidence="3 4" key="1">
    <citation type="journal article" date="2016" name="Nat. Commun.">
        <title>Thousands of microbial genomes shed light on interconnected biogeochemical processes in an aquifer system.</title>
        <authorList>
            <person name="Anantharaman K."/>
            <person name="Brown C.T."/>
            <person name="Hug L.A."/>
            <person name="Sharon I."/>
            <person name="Castelle C.J."/>
            <person name="Probst A.J."/>
            <person name="Thomas B.C."/>
            <person name="Singh A."/>
            <person name="Wilkins M.J."/>
            <person name="Karaoz U."/>
            <person name="Brodie E.L."/>
            <person name="Williams K.H."/>
            <person name="Hubbard S.S."/>
            <person name="Banfield J.F."/>
        </authorList>
    </citation>
    <scope>NUCLEOTIDE SEQUENCE [LARGE SCALE GENOMIC DNA]</scope>
</reference>
<gene>
    <name evidence="3" type="ORF">A2397_03990</name>
</gene>
<organism evidence="3 4">
    <name type="scientific">Candidatus Amesbacteria bacterium RIFOXYB1_FULL_44_23</name>
    <dbReference type="NCBI Taxonomy" id="1797263"/>
    <lineage>
        <taxon>Bacteria</taxon>
        <taxon>Candidatus Amesiibacteriota</taxon>
    </lineage>
</organism>
<comment type="caution">
    <text evidence="3">The sequence shown here is derived from an EMBL/GenBank/DDBJ whole genome shotgun (WGS) entry which is preliminary data.</text>
</comment>
<keyword evidence="2" id="KW-1133">Transmembrane helix</keyword>
<keyword evidence="2" id="KW-0812">Transmembrane</keyword>
<sequence length="251" mass="28060">MKTGVVYQDGTQKDPVRVSVLVRILKTMALALSAVGSLMILVSLTGLVFVYIPLGVAEVRYGFSKTQLARLTREMTFNEWEKQEKEKESVKKLKGQLITEIRPEWPVPDSGYSIYIPKIFALSKVIGNVNADKPQEYLKALKLGVAEAAGLGHPGEVGTTYLFAHSVGSRWDFARYNAVFYLLDKLVTGDAVELVYQGRLYKYEVAEKEVVSATDTKYLVPQTVSEKLIMQTCYPPGTTWKRLVVVAKRIS</sequence>
<proteinExistence type="predicted"/>
<accession>A0A1F4ZT34</accession>
<name>A0A1F4ZT34_9BACT</name>
<dbReference type="STRING" id="1797263.A2397_03990"/>
<keyword evidence="1" id="KW-0378">Hydrolase</keyword>
<dbReference type="GO" id="GO:0016787">
    <property type="term" value="F:hydrolase activity"/>
    <property type="evidence" value="ECO:0007669"/>
    <property type="project" value="UniProtKB-KW"/>
</dbReference>
<evidence type="ECO:0008006" key="5">
    <source>
        <dbReference type="Google" id="ProtNLM"/>
    </source>
</evidence>
<evidence type="ECO:0000313" key="4">
    <source>
        <dbReference type="Proteomes" id="UP000176424"/>
    </source>
</evidence>
<feature type="transmembrane region" description="Helical" evidence="2">
    <location>
        <begin position="28"/>
        <end position="52"/>
    </location>
</feature>
<dbReference type="Gene3D" id="2.40.260.10">
    <property type="entry name" value="Sortase"/>
    <property type="match status" value="1"/>
</dbReference>
<dbReference type="Pfam" id="PF04203">
    <property type="entry name" value="Sortase"/>
    <property type="match status" value="1"/>
</dbReference>
<dbReference type="InterPro" id="IPR005754">
    <property type="entry name" value="Sortase"/>
</dbReference>
<dbReference type="EMBL" id="MEXR01000031">
    <property type="protein sequence ID" value="OGD09552.1"/>
    <property type="molecule type" value="Genomic_DNA"/>
</dbReference>
<evidence type="ECO:0000256" key="2">
    <source>
        <dbReference type="SAM" id="Phobius"/>
    </source>
</evidence>
<dbReference type="SUPFAM" id="SSF63817">
    <property type="entry name" value="Sortase"/>
    <property type="match status" value="1"/>
</dbReference>
<dbReference type="NCBIfam" id="TIGR01076">
    <property type="entry name" value="sortase_fam"/>
    <property type="match status" value="1"/>
</dbReference>
<dbReference type="InterPro" id="IPR042003">
    <property type="entry name" value="Sortase_E"/>
</dbReference>
<dbReference type="CDD" id="cd05830">
    <property type="entry name" value="Sortase_E"/>
    <property type="match status" value="1"/>
</dbReference>
<dbReference type="Proteomes" id="UP000176424">
    <property type="component" value="Unassembled WGS sequence"/>
</dbReference>
<dbReference type="AlphaFoldDB" id="A0A1F4ZT34"/>
<evidence type="ECO:0000256" key="1">
    <source>
        <dbReference type="ARBA" id="ARBA00022801"/>
    </source>
</evidence>
<evidence type="ECO:0000313" key="3">
    <source>
        <dbReference type="EMBL" id="OGD09552.1"/>
    </source>
</evidence>
<dbReference type="InterPro" id="IPR023365">
    <property type="entry name" value="Sortase_dom-sf"/>
</dbReference>
<keyword evidence="2" id="KW-0472">Membrane</keyword>
<protein>
    <recommendedName>
        <fullName evidence="5">Sortase</fullName>
    </recommendedName>
</protein>